<gene>
    <name evidence="2" type="ORF">EYF80_060373</name>
</gene>
<name>A0A4Z2EL68_9TELE</name>
<evidence type="ECO:0000256" key="1">
    <source>
        <dbReference type="SAM" id="MobiDB-lite"/>
    </source>
</evidence>
<feature type="region of interest" description="Disordered" evidence="1">
    <location>
        <begin position="1"/>
        <end position="57"/>
    </location>
</feature>
<comment type="caution">
    <text evidence="2">The sequence shown here is derived from an EMBL/GenBank/DDBJ whole genome shotgun (WGS) entry which is preliminary data.</text>
</comment>
<dbReference type="EMBL" id="SRLO01005605">
    <property type="protein sequence ID" value="TNN29478.1"/>
    <property type="molecule type" value="Genomic_DNA"/>
</dbReference>
<reference evidence="2 3" key="1">
    <citation type="submission" date="2019-03" db="EMBL/GenBank/DDBJ databases">
        <title>First draft genome of Liparis tanakae, snailfish: a comprehensive survey of snailfish specific genes.</title>
        <authorList>
            <person name="Kim W."/>
            <person name="Song I."/>
            <person name="Jeong J.-H."/>
            <person name="Kim D."/>
            <person name="Kim S."/>
            <person name="Ryu S."/>
            <person name="Song J.Y."/>
            <person name="Lee S.K."/>
        </authorList>
    </citation>
    <scope>NUCLEOTIDE SEQUENCE [LARGE SCALE GENOMIC DNA]</scope>
    <source>
        <tissue evidence="2">Muscle</tissue>
    </source>
</reference>
<proteinExistence type="predicted"/>
<feature type="compositionally biased region" description="Basic and acidic residues" evidence="1">
    <location>
        <begin position="15"/>
        <end position="35"/>
    </location>
</feature>
<keyword evidence="3" id="KW-1185">Reference proteome</keyword>
<sequence length="73" mass="8219">MEFSQHCVETTNKLRGTERQGEEREGKRGQQEEKTSLSSRFDGTPTSTVEATAQEETSDLRGFSHQGLVVRCE</sequence>
<evidence type="ECO:0000313" key="2">
    <source>
        <dbReference type="EMBL" id="TNN29478.1"/>
    </source>
</evidence>
<organism evidence="2 3">
    <name type="scientific">Liparis tanakae</name>
    <name type="common">Tanaka's snailfish</name>
    <dbReference type="NCBI Taxonomy" id="230148"/>
    <lineage>
        <taxon>Eukaryota</taxon>
        <taxon>Metazoa</taxon>
        <taxon>Chordata</taxon>
        <taxon>Craniata</taxon>
        <taxon>Vertebrata</taxon>
        <taxon>Euteleostomi</taxon>
        <taxon>Actinopterygii</taxon>
        <taxon>Neopterygii</taxon>
        <taxon>Teleostei</taxon>
        <taxon>Neoteleostei</taxon>
        <taxon>Acanthomorphata</taxon>
        <taxon>Eupercaria</taxon>
        <taxon>Perciformes</taxon>
        <taxon>Cottioidei</taxon>
        <taxon>Cottales</taxon>
        <taxon>Liparidae</taxon>
        <taxon>Liparis</taxon>
    </lineage>
</organism>
<dbReference type="Proteomes" id="UP000314294">
    <property type="component" value="Unassembled WGS sequence"/>
</dbReference>
<protein>
    <submittedName>
        <fullName evidence="2">Uncharacterized protein</fullName>
    </submittedName>
</protein>
<dbReference type="AlphaFoldDB" id="A0A4Z2EL68"/>
<feature type="compositionally biased region" description="Polar residues" evidence="1">
    <location>
        <begin position="36"/>
        <end position="55"/>
    </location>
</feature>
<accession>A0A4Z2EL68</accession>
<evidence type="ECO:0000313" key="3">
    <source>
        <dbReference type="Proteomes" id="UP000314294"/>
    </source>
</evidence>